<reference evidence="2" key="2">
    <citation type="submission" date="2025-09" db="UniProtKB">
        <authorList>
            <consortium name="Ensembl"/>
        </authorList>
    </citation>
    <scope>IDENTIFICATION</scope>
</reference>
<evidence type="ECO:0000256" key="1">
    <source>
        <dbReference type="SAM" id="MobiDB-lite"/>
    </source>
</evidence>
<proteinExistence type="predicted"/>
<feature type="region of interest" description="Disordered" evidence="1">
    <location>
        <begin position="1"/>
        <end position="155"/>
    </location>
</feature>
<reference evidence="2" key="1">
    <citation type="submission" date="2025-08" db="UniProtKB">
        <authorList>
            <consortium name="Ensembl"/>
        </authorList>
    </citation>
    <scope>IDENTIFICATION</scope>
</reference>
<feature type="compositionally biased region" description="Basic and acidic residues" evidence="1">
    <location>
        <begin position="133"/>
        <end position="144"/>
    </location>
</feature>
<evidence type="ECO:0000313" key="2">
    <source>
        <dbReference type="Ensembl" id="ENSFHEP00000009730.1"/>
    </source>
</evidence>
<evidence type="ECO:0000313" key="3">
    <source>
        <dbReference type="Proteomes" id="UP000265000"/>
    </source>
</evidence>
<sequence>MSGSGSPPAGPEAPAPPAATRWHHYRRARKALEVQPGPDQPLDRYQWRTSQDQNPERPHLLGLLKTSTLPRPRRQNRNQDPNKQGSLRRIVPFFRSVSEPGAGGAERAGSDAERRAPSVSSFISSLSRRIGRVLREEPQPESDVKGPPAHRFSCGQSPYTDGAAWDRKFCILTDSQLILLNKDEEVTGEPQEAPADSSRARSLRRTVSVPSEGQFPELQPEGAAVLGKARFLQEQGSDWITEGRLQHEPVPSEPSEPSEPPHTDICQTLLSNSKVGFLEPPDDFQL</sequence>
<organism evidence="2 3">
    <name type="scientific">Fundulus heteroclitus</name>
    <name type="common">Killifish</name>
    <name type="synonym">Mummichog</name>
    <dbReference type="NCBI Taxonomy" id="8078"/>
    <lineage>
        <taxon>Eukaryota</taxon>
        <taxon>Metazoa</taxon>
        <taxon>Chordata</taxon>
        <taxon>Craniata</taxon>
        <taxon>Vertebrata</taxon>
        <taxon>Euteleostomi</taxon>
        <taxon>Actinopterygii</taxon>
        <taxon>Neopterygii</taxon>
        <taxon>Teleostei</taxon>
        <taxon>Neoteleostei</taxon>
        <taxon>Acanthomorphata</taxon>
        <taxon>Ovalentaria</taxon>
        <taxon>Atherinomorphae</taxon>
        <taxon>Cyprinodontiformes</taxon>
        <taxon>Fundulidae</taxon>
        <taxon>Fundulus</taxon>
    </lineage>
</organism>
<dbReference type="AlphaFoldDB" id="A0A3Q2PCG1"/>
<accession>A0A3Q2PCG1</accession>
<feature type="compositionally biased region" description="Pro residues" evidence="1">
    <location>
        <begin position="8"/>
        <end position="17"/>
    </location>
</feature>
<dbReference type="GeneTree" id="ENSGT00940000157702"/>
<dbReference type="Ensembl" id="ENSFHET00000016252.1">
    <property type="protein sequence ID" value="ENSFHEP00000009730.1"/>
    <property type="gene ID" value="ENSFHEG00000010991.1"/>
</dbReference>
<feature type="compositionally biased region" description="Pro residues" evidence="1">
    <location>
        <begin position="251"/>
        <end position="260"/>
    </location>
</feature>
<protein>
    <submittedName>
        <fullName evidence="2">Uncharacterized protein</fullName>
    </submittedName>
</protein>
<dbReference type="Proteomes" id="UP000265000">
    <property type="component" value="Unplaced"/>
</dbReference>
<feature type="region of interest" description="Disordered" evidence="1">
    <location>
        <begin position="183"/>
        <end position="217"/>
    </location>
</feature>
<dbReference type="STRING" id="8078.ENSFHEP00000009730"/>
<name>A0A3Q2PCG1_FUNHE</name>
<keyword evidence="3" id="KW-1185">Reference proteome</keyword>
<feature type="region of interest" description="Disordered" evidence="1">
    <location>
        <begin position="237"/>
        <end position="266"/>
    </location>
</feature>
<feature type="compositionally biased region" description="Low complexity" evidence="1">
    <location>
        <begin position="118"/>
        <end position="127"/>
    </location>
</feature>